<evidence type="ECO:0000313" key="3">
    <source>
        <dbReference type="Proteomes" id="UP000675781"/>
    </source>
</evidence>
<name>A0A941IR77_9ACTN</name>
<protein>
    <submittedName>
        <fullName evidence="2">SMI1/KNR4 family protein</fullName>
    </submittedName>
</protein>
<keyword evidence="3" id="KW-1185">Reference proteome</keyword>
<dbReference type="RefSeq" id="WP_212531529.1">
    <property type="nucleotide sequence ID" value="NZ_JAGSOG010000178.1"/>
</dbReference>
<dbReference type="Gene3D" id="3.40.1580.10">
    <property type="entry name" value="SMI1/KNR4-like"/>
    <property type="match status" value="1"/>
</dbReference>
<reference evidence="2" key="1">
    <citation type="submission" date="2021-04" db="EMBL/GenBank/DDBJ databases">
        <title>Genome based classification of Actinospica acidithermotolerans sp. nov., an actinobacterium isolated from an Indonesian hot spring.</title>
        <authorList>
            <person name="Kusuma A.B."/>
            <person name="Putra K.E."/>
            <person name="Nafisah S."/>
            <person name="Loh J."/>
            <person name="Nouioui I."/>
            <person name="Goodfellow M."/>
        </authorList>
    </citation>
    <scope>NUCLEOTIDE SEQUENCE</scope>
    <source>
        <strain evidence="2">CSCA 57</strain>
    </source>
</reference>
<dbReference type="Proteomes" id="UP000675781">
    <property type="component" value="Unassembled WGS sequence"/>
</dbReference>
<organism evidence="2 3">
    <name type="scientific">Actinospica durhamensis</name>
    <dbReference type="NCBI Taxonomy" id="1508375"/>
    <lineage>
        <taxon>Bacteria</taxon>
        <taxon>Bacillati</taxon>
        <taxon>Actinomycetota</taxon>
        <taxon>Actinomycetes</taxon>
        <taxon>Catenulisporales</taxon>
        <taxon>Actinospicaceae</taxon>
        <taxon>Actinospica</taxon>
    </lineage>
</organism>
<dbReference type="SUPFAM" id="SSF160631">
    <property type="entry name" value="SMI1/KNR4-like"/>
    <property type="match status" value="1"/>
</dbReference>
<sequence>MDLGEWPEFLARWSGEWIDAADSATRDQLPVGTVERRWLGFDGATQEQLAAAEARLGCVLPPSYREFLAVTNGWLHAAPAIYRLGDTDSVGWFRELEPEWCAIWSDNDEHEILARSLCISTEGDSGVFLLDPGDVGTDGEWAAYHFANWYPGLGDRAASFRALMDEEYATFHYVLEPDNATSRGLDAQCAGARAAIMSGDLITQVPILDEAVTFGRIGAQVTRIQIDALLGDWTAVRERTMSLLPNRAEHLIGEALLSTTVIPLFLLAMYDWQEQQSSTKAYLIDNSISRSPAPIPAQTAEVRAAIDTAAFAPSFLGSAFNEAVAAARQLATAGLDDEAWQRIADAVHHWRPAGPHDVAPAALLADSVLGRLITPARGHEILTTPRGPVHHD</sequence>
<gene>
    <name evidence="2" type="ORF">KDL01_27530</name>
</gene>
<evidence type="ECO:0000259" key="1">
    <source>
        <dbReference type="SMART" id="SM00860"/>
    </source>
</evidence>
<dbReference type="Pfam" id="PF09346">
    <property type="entry name" value="SMI1_KNR4"/>
    <property type="match status" value="1"/>
</dbReference>
<dbReference type="InterPro" id="IPR018958">
    <property type="entry name" value="Knr4/Smi1-like_dom"/>
</dbReference>
<proteinExistence type="predicted"/>
<accession>A0A941IR77</accession>
<dbReference type="EMBL" id="JAGSOG010000178">
    <property type="protein sequence ID" value="MBR7837059.1"/>
    <property type="molecule type" value="Genomic_DNA"/>
</dbReference>
<dbReference type="InterPro" id="IPR037883">
    <property type="entry name" value="Knr4/Smi1-like_sf"/>
</dbReference>
<feature type="domain" description="Knr4/Smi1-like" evidence="1">
    <location>
        <begin position="43"/>
        <end position="166"/>
    </location>
</feature>
<dbReference type="SMART" id="SM00860">
    <property type="entry name" value="SMI1_KNR4"/>
    <property type="match status" value="1"/>
</dbReference>
<comment type="caution">
    <text evidence="2">The sequence shown here is derived from an EMBL/GenBank/DDBJ whole genome shotgun (WGS) entry which is preliminary data.</text>
</comment>
<dbReference type="AlphaFoldDB" id="A0A941IR77"/>
<evidence type="ECO:0000313" key="2">
    <source>
        <dbReference type="EMBL" id="MBR7837059.1"/>
    </source>
</evidence>